<feature type="binding site" evidence="5">
    <location>
        <position position="187"/>
    </location>
    <ligand>
        <name>adenosylcob(III)alamin</name>
        <dbReference type="ChEBI" id="CHEBI:18408"/>
    </ligand>
</feature>
<evidence type="ECO:0000313" key="7">
    <source>
        <dbReference type="Proteomes" id="UP000249499"/>
    </source>
</evidence>
<dbReference type="EC" id="4.3.1.7" evidence="5"/>
<sequence length="262" mass="27641">MSNGDIPAGRRASLANIDGWAGLKSHTTARIALGRAGASLPTSEVLNFGLAHAQAKDAVHLAFDADAVAAIVKSMGLEPLLVESAAPGRESYLRRPDLGRRLADESRAMLFADRQEGADIGIVIGDGLSATAIHRNVEPLLRALTPILRVKNLTVSPVAIARNARVALADEVGVALGVRCVLMLIGERPGLSSPDSIGAYLTFDPRVGKNDADRNCVSNIRPGGLSFGEAAHKLVWLIEEAFRMQATGVQLKDNSPTFVLLG</sequence>
<name>A0AAF1K4H4_9HYPH</name>
<organism evidence="6 7">
    <name type="scientific">Rhizobium tumorigenes</name>
    <dbReference type="NCBI Taxonomy" id="2041385"/>
    <lineage>
        <taxon>Bacteria</taxon>
        <taxon>Pseudomonadati</taxon>
        <taxon>Pseudomonadota</taxon>
        <taxon>Alphaproteobacteria</taxon>
        <taxon>Hyphomicrobiales</taxon>
        <taxon>Rhizobiaceae</taxon>
        <taxon>Rhizobium/Agrobacterium group</taxon>
        <taxon>Rhizobium</taxon>
    </lineage>
</organism>
<comment type="subcellular location">
    <subcellularLocation>
        <location evidence="5">Bacterial microcompartment</location>
    </subcellularLocation>
</comment>
<dbReference type="InterPro" id="IPR042251">
    <property type="entry name" value="EutC_C"/>
</dbReference>
<gene>
    <name evidence="5 6" type="primary">eutC</name>
    <name evidence="6" type="ORF">PR017_16020</name>
</gene>
<dbReference type="KEGG" id="rtu:PR017_16020"/>
<evidence type="ECO:0000256" key="1">
    <source>
        <dbReference type="ARBA" id="ARBA00022628"/>
    </source>
</evidence>
<evidence type="ECO:0000256" key="2">
    <source>
        <dbReference type="ARBA" id="ARBA00023239"/>
    </source>
</evidence>
<comment type="pathway">
    <text evidence="5">Amine and polyamine degradation; ethanolamine degradation.</text>
</comment>
<proteinExistence type="inferred from homology"/>
<comment type="subunit">
    <text evidence="5">The basic unit is a heterodimer which dimerizes to form tetramers. The heterotetramers trimerize; 6 large subunits form a core ring with 6 small subunits projecting outwards.</text>
</comment>
<dbReference type="PIRSF" id="PIRSF018982">
    <property type="entry name" value="EutC"/>
    <property type="match status" value="1"/>
</dbReference>
<dbReference type="EMBL" id="CP117255">
    <property type="protein sequence ID" value="WFR95266.1"/>
    <property type="molecule type" value="Genomic_DNA"/>
</dbReference>
<comment type="function">
    <text evidence="5">Catalyzes the deamination of various vicinal amino-alcohols to oxo compounds. Allows this organism to utilize ethanolamine as the sole source of nitrogen and carbon in the presence of external vitamin B12.</text>
</comment>
<reference evidence="7" key="2">
    <citation type="journal article" date="2023" name="MicrobiologyOpen">
        <title>Genomics of the tumorigenes clade of the family Rhizobiaceae and description of Rhizobium rhododendri sp. nov.</title>
        <authorList>
            <person name="Kuzmanovic N."/>
            <person name="diCenzo G.C."/>
            <person name="Bunk B."/>
            <person name="Sproeer C."/>
            <person name="Fruehling A."/>
            <person name="Neumann-Schaal M."/>
            <person name="Overmann J."/>
            <person name="Smalla K."/>
        </authorList>
    </citation>
    <scope>NUCLEOTIDE SEQUENCE [LARGE SCALE GENOMIC DNA]</scope>
    <source>
        <strain evidence="7">1078</strain>
    </source>
</reference>
<dbReference type="PANTHER" id="PTHR39330">
    <property type="entry name" value="ETHANOLAMINE AMMONIA-LYASE LIGHT CHAIN"/>
    <property type="match status" value="1"/>
</dbReference>
<dbReference type="GO" id="GO:0031419">
    <property type="term" value="F:cobalamin binding"/>
    <property type="evidence" value="ECO:0007669"/>
    <property type="project" value="UniProtKB-UniRule"/>
</dbReference>
<evidence type="ECO:0000256" key="3">
    <source>
        <dbReference type="ARBA" id="ARBA00023285"/>
    </source>
</evidence>
<keyword evidence="7" id="KW-1185">Reference proteome</keyword>
<dbReference type="GO" id="GO:0031471">
    <property type="term" value="C:ethanolamine degradation polyhedral organelle"/>
    <property type="evidence" value="ECO:0007669"/>
    <property type="project" value="UniProtKB-UniRule"/>
</dbReference>
<dbReference type="GO" id="GO:0009350">
    <property type="term" value="C:ethanolamine ammonia-lyase complex"/>
    <property type="evidence" value="ECO:0007669"/>
    <property type="project" value="UniProtKB-UniRule"/>
</dbReference>
<dbReference type="Gene3D" id="1.10.30.40">
    <property type="entry name" value="Ethanolamine ammonia-lyase light chain (EutC), N-terminal domain"/>
    <property type="match status" value="1"/>
</dbReference>
<keyword evidence="1 5" id="KW-0846">Cobalamin</keyword>
<feature type="binding site" evidence="5">
    <location>
        <position position="166"/>
    </location>
    <ligand>
        <name>adenosylcob(III)alamin</name>
        <dbReference type="ChEBI" id="CHEBI:18408"/>
    </ligand>
</feature>
<keyword evidence="3 5" id="KW-0170">Cobalt</keyword>
<evidence type="ECO:0000313" key="6">
    <source>
        <dbReference type="EMBL" id="WFR95266.1"/>
    </source>
</evidence>
<evidence type="ECO:0000256" key="4">
    <source>
        <dbReference type="ARBA" id="ARBA00024446"/>
    </source>
</evidence>
<keyword evidence="2 5" id="KW-0456">Lyase</keyword>
<feature type="binding site" evidence="5">
    <location>
        <position position="216"/>
    </location>
    <ligand>
        <name>adenosylcob(III)alamin</name>
        <dbReference type="ChEBI" id="CHEBI:18408"/>
    </ligand>
</feature>
<comment type="similarity">
    <text evidence="5">Belongs to the EutC family.</text>
</comment>
<comment type="catalytic activity">
    <reaction evidence="5">
        <text>ethanolamine = acetaldehyde + NH4(+)</text>
        <dbReference type="Rhea" id="RHEA:15313"/>
        <dbReference type="ChEBI" id="CHEBI:15343"/>
        <dbReference type="ChEBI" id="CHEBI:28938"/>
        <dbReference type="ChEBI" id="CHEBI:57603"/>
        <dbReference type="EC" id="4.3.1.7"/>
    </reaction>
</comment>
<dbReference type="RefSeq" id="WP_111215836.1">
    <property type="nucleotide sequence ID" value="NZ_CP117255.1"/>
</dbReference>
<dbReference type="GO" id="GO:0008851">
    <property type="term" value="F:ethanolamine ammonia-lyase activity"/>
    <property type="evidence" value="ECO:0007669"/>
    <property type="project" value="UniProtKB-UniRule"/>
</dbReference>
<comment type="cofactor">
    <cofactor evidence="5">
        <name>adenosylcob(III)alamin</name>
        <dbReference type="ChEBI" id="CHEBI:18408"/>
    </cofactor>
    <text evidence="5">Binds between the large and small subunits.</text>
</comment>
<dbReference type="InterPro" id="IPR042255">
    <property type="entry name" value="EutC_N"/>
</dbReference>
<dbReference type="AlphaFoldDB" id="A0AAF1K4H4"/>
<dbReference type="Proteomes" id="UP000249499">
    <property type="component" value="Chromosome"/>
</dbReference>
<protein>
    <recommendedName>
        <fullName evidence="5">Ethanolamine ammonia-lyase small subunit</fullName>
        <shortName evidence="5">EAL small subunit</shortName>
        <ecNumber evidence="5">4.3.1.7</ecNumber>
    </recommendedName>
</protein>
<dbReference type="GO" id="GO:0046336">
    <property type="term" value="P:ethanolamine catabolic process"/>
    <property type="evidence" value="ECO:0007669"/>
    <property type="project" value="UniProtKB-UniRule"/>
</dbReference>
<dbReference type="GO" id="GO:0006520">
    <property type="term" value="P:amino acid metabolic process"/>
    <property type="evidence" value="ECO:0007669"/>
    <property type="project" value="InterPro"/>
</dbReference>
<keyword evidence="4 5" id="KW-1283">Bacterial microcompartment</keyword>
<dbReference type="NCBIfam" id="NF003971">
    <property type="entry name" value="PRK05465.1"/>
    <property type="match status" value="1"/>
</dbReference>
<reference evidence="6 7" key="1">
    <citation type="journal article" date="2018" name="Sci. Rep.">
        <title>Rhizobium tumorigenes sp. nov., a novel plant tumorigenic bacterium isolated from cane gall tumors on thornless blackberry.</title>
        <authorList>
            <person name="Kuzmanovi N."/>
            <person name="Smalla K."/>
            <person name="Gronow S."/>
            <person name="PuBawska J."/>
        </authorList>
    </citation>
    <scope>NUCLEOTIDE SEQUENCE [LARGE SCALE GENOMIC DNA]</scope>
    <source>
        <strain evidence="6 7">1078</strain>
    </source>
</reference>
<evidence type="ECO:0000256" key="5">
    <source>
        <dbReference type="HAMAP-Rule" id="MF_00601"/>
    </source>
</evidence>
<dbReference type="PANTHER" id="PTHR39330:SF1">
    <property type="entry name" value="ETHANOLAMINE AMMONIA-LYASE SMALL SUBUNIT"/>
    <property type="match status" value="1"/>
</dbReference>
<dbReference type="InterPro" id="IPR009246">
    <property type="entry name" value="EutC"/>
</dbReference>
<dbReference type="Pfam" id="PF05985">
    <property type="entry name" value="EutC"/>
    <property type="match status" value="1"/>
</dbReference>
<dbReference type="HAMAP" id="MF_00601">
    <property type="entry name" value="EutC"/>
    <property type="match status" value="1"/>
</dbReference>
<dbReference type="Gene3D" id="3.40.50.11240">
    <property type="entry name" value="Ethanolamine ammonia-lyase light chain (EutC)"/>
    <property type="match status" value="1"/>
</dbReference>
<accession>A0AAF1K4H4</accession>